<proteinExistence type="predicted"/>
<sequence length="144" mass="16578">MKEPKELSPIEAAREIEYELLTQKLRNIVQELGELNKKYPFSNFKEKNGNPSLNYLVYISALKNSEDERLLKIDRYIDGTNYPQVGETFKAFSTMALSVNEGYLLRSMAIIHSFALEIKSPIANEIDDLFTQLGSEIVEYFSEK</sequence>
<dbReference type="RefSeq" id="WP_271706937.1">
    <property type="nucleotide sequence ID" value="NZ_JAWDET010000006.1"/>
</dbReference>
<comment type="caution">
    <text evidence="1">The sequence shown here is derived from an EMBL/GenBank/DDBJ whole genome shotgun (WGS) entry which is preliminary data.</text>
</comment>
<dbReference type="EMBL" id="JAWDET010000006">
    <property type="protein sequence ID" value="MDU0241760.1"/>
    <property type="molecule type" value="Genomic_DNA"/>
</dbReference>
<accession>A0AAE4L737</accession>
<name>A0AAE4L737_PHOVU</name>
<evidence type="ECO:0000313" key="1">
    <source>
        <dbReference type="EMBL" id="MDU0241760.1"/>
    </source>
</evidence>
<gene>
    <name evidence="1" type="ORF">RVH43_14270</name>
</gene>
<dbReference type="AlphaFoldDB" id="A0AAE4L737"/>
<evidence type="ECO:0000313" key="2">
    <source>
        <dbReference type="Proteomes" id="UP001181239"/>
    </source>
</evidence>
<reference evidence="1" key="1">
    <citation type="submission" date="2023-10" db="EMBL/GenBank/DDBJ databases">
        <title>Genome of Potential pathogenic bacteria in Crohn's disease.</title>
        <authorList>
            <person name="Rodriguez-Palacios A."/>
        </authorList>
    </citation>
    <scope>NUCLEOTIDE SEQUENCE</scope>
    <source>
        <strain evidence="1">CavFT-hAR11</strain>
    </source>
</reference>
<protein>
    <submittedName>
        <fullName evidence="1">Uncharacterized protein</fullName>
    </submittedName>
</protein>
<organism evidence="1 2">
    <name type="scientific">Phocaeicola vulgatus</name>
    <name type="common">Bacteroides vulgatus</name>
    <dbReference type="NCBI Taxonomy" id="821"/>
    <lineage>
        <taxon>Bacteria</taxon>
        <taxon>Pseudomonadati</taxon>
        <taxon>Bacteroidota</taxon>
        <taxon>Bacteroidia</taxon>
        <taxon>Bacteroidales</taxon>
        <taxon>Bacteroidaceae</taxon>
        <taxon>Phocaeicola</taxon>
    </lineage>
</organism>
<dbReference type="Proteomes" id="UP001181239">
    <property type="component" value="Unassembled WGS sequence"/>
</dbReference>